<keyword evidence="3" id="KW-1185">Reference proteome</keyword>
<evidence type="ECO:0000313" key="3">
    <source>
        <dbReference type="Proteomes" id="UP000282674"/>
    </source>
</evidence>
<accession>A0A3M2MDJ2</accession>
<reference evidence="2 3" key="1">
    <citation type="submission" date="2018-10" db="EMBL/GenBank/DDBJ databases">
        <title>Isolation from soil.</title>
        <authorList>
            <person name="Hu J."/>
        </authorList>
    </citation>
    <scope>NUCLEOTIDE SEQUENCE [LARGE SCALE GENOMIC DNA]</scope>
    <source>
        <strain evidence="2 3">NEAU-Ht49</strain>
    </source>
</reference>
<feature type="transmembrane region" description="Helical" evidence="1">
    <location>
        <begin position="12"/>
        <end position="30"/>
    </location>
</feature>
<keyword evidence="1" id="KW-0812">Transmembrane</keyword>
<protein>
    <submittedName>
        <fullName evidence="2">Uncharacterized protein</fullName>
    </submittedName>
</protein>
<dbReference type="Proteomes" id="UP000282674">
    <property type="component" value="Unassembled WGS sequence"/>
</dbReference>
<name>A0A3M2MDJ2_9ACTN</name>
<dbReference type="AlphaFoldDB" id="A0A3M2MDJ2"/>
<dbReference type="EMBL" id="RFFG01000002">
    <property type="protein sequence ID" value="RMI47637.1"/>
    <property type="molecule type" value="Genomic_DNA"/>
</dbReference>
<evidence type="ECO:0000313" key="2">
    <source>
        <dbReference type="EMBL" id="RMI47637.1"/>
    </source>
</evidence>
<comment type="caution">
    <text evidence="2">The sequence shown here is derived from an EMBL/GenBank/DDBJ whole genome shotgun (WGS) entry which is preliminary data.</text>
</comment>
<keyword evidence="1" id="KW-0472">Membrane</keyword>
<gene>
    <name evidence="2" type="ORF">EBO15_01685</name>
</gene>
<keyword evidence="1" id="KW-1133">Transmembrane helix</keyword>
<sequence>MGRVLGVPSPLLIAGAAVIAIALGAAAFMMSGGDSGKKRHGGAKPVATAPWASAARQRLLATTAVRYDGTVHSDGRPVHLTLTVFAGGAASGTLTAGREHADVVAVDGDTYLRAAASFWKTYGGEVEHAADYAGRWTKAPANLPGLDVRNVLAPDTIAKRLASAPGKPSTENLGSIRAHRVKTPRADYLVEAGAPNALLRVQAAVGDQPVFTVGSVLAPKKAFAEVRARVAALAGAADPAMRFRPGKLSFVNCDQNVESCTVSVPATLARPAGTPPQGARATLRVTILADHRALGTCTGSGAVPSNGSLVLRCTVTSSGWRSWMRSALDDPGAHAYEAQARVLGEAVSSSRVPQLLAQLDRHRPTTTP</sequence>
<evidence type="ECO:0000256" key="1">
    <source>
        <dbReference type="SAM" id="Phobius"/>
    </source>
</evidence>
<organism evidence="2 3">
    <name type="scientific">Actinomadura harenae</name>
    <dbReference type="NCBI Taxonomy" id="2483351"/>
    <lineage>
        <taxon>Bacteria</taxon>
        <taxon>Bacillati</taxon>
        <taxon>Actinomycetota</taxon>
        <taxon>Actinomycetes</taxon>
        <taxon>Streptosporangiales</taxon>
        <taxon>Thermomonosporaceae</taxon>
        <taxon>Actinomadura</taxon>
    </lineage>
</organism>
<proteinExistence type="predicted"/>